<dbReference type="STRING" id="3988.B9TIY2"/>
<dbReference type="Pfam" id="PF00724">
    <property type="entry name" value="Oxidored_FMN"/>
    <property type="match status" value="1"/>
</dbReference>
<gene>
    <name evidence="8" type="ORF">RCOM_1845650</name>
</gene>
<dbReference type="InterPro" id="IPR044152">
    <property type="entry name" value="YqjM-like"/>
</dbReference>
<comment type="cofactor">
    <cofactor evidence="1">
        <name>FMN</name>
        <dbReference type="ChEBI" id="CHEBI:58210"/>
    </cofactor>
</comment>
<dbReference type="SUPFAM" id="SSF51395">
    <property type="entry name" value="FMN-linked oxidoreductases"/>
    <property type="match status" value="1"/>
</dbReference>
<feature type="domain" description="NADH:flavin oxidoreductase/NADH oxidase N-terminal" evidence="7">
    <location>
        <begin position="6"/>
        <end position="333"/>
    </location>
</feature>
<proteinExistence type="inferred from homology"/>
<organism evidence="8 9">
    <name type="scientific">Ricinus communis</name>
    <name type="common">Castor bean</name>
    <dbReference type="NCBI Taxonomy" id="3988"/>
    <lineage>
        <taxon>Eukaryota</taxon>
        <taxon>Viridiplantae</taxon>
        <taxon>Streptophyta</taxon>
        <taxon>Embryophyta</taxon>
        <taxon>Tracheophyta</taxon>
        <taxon>Spermatophyta</taxon>
        <taxon>Magnoliopsida</taxon>
        <taxon>eudicotyledons</taxon>
        <taxon>Gunneridae</taxon>
        <taxon>Pentapetalae</taxon>
        <taxon>rosids</taxon>
        <taxon>fabids</taxon>
        <taxon>Malpighiales</taxon>
        <taxon>Euphorbiaceae</taxon>
        <taxon>Acalyphoideae</taxon>
        <taxon>Acalypheae</taxon>
        <taxon>Ricinus</taxon>
    </lineage>
</organism>
<evidence type="ECO:0000256" key="2">
    <source>
        <dbReference type="ARBA" id="ARBA00005979"/>
    </source>
</evidence>
<sequence length="334" mass="35657">MATSRLFQPLTIRGFTAPNRIMVSPMQQYACADDGIANDYHLVHIGRMAMGGAGMVVMEAAAIEPRGRMSHMDLGLWSDDHIAPLARVARFVKQFGAVPGIQLVHAGRKGSIQAPWDGLGPLTEADAARGEAPWTLVGPSAIAAGPGWPVPEELSVAQLREQIQLWADAARRAAAAGFEIIDFHGAHGYLLHSFLSPISNQRTDEYGGSLENRMRFPLEVVEAVRAAFPASGALFYRLSVLDGVDGGWTQEDSAVFCRELFARGVDVIDVSSGGAIADRSSDVRVRRGYAFHAPYSRALKQAVGDAGLVATVGLIVEAEQAEAVLQAGDADIIV</sequence>
<evidence type="ECO:0000256" key="3">
    <source>
        <dbReference type="ARBA" id="ARBA00022630"/>
    </source>
</evidence>
<dbReference type="EC" id="1.6.99.1" evidence="8"/>
<dbReference type="PANTHER" id="PTHR43303">
    <property type="entry name" value="NADPH DEHYDROGENASE C23G7.10C-RELATED"/>
    <property type="match status" value="1"/>
</dbReference>
<evidence type="ECO:0000256" key="6">
    <source>
        <dbReference type="ARBA" id="ARBA00023002"/>
    </source>
</evidence>
<accession>B9TIY2</accession>
<evidence type="ECO:0000259" key="7">
    <source>
        <dbReference type="Pfam" id="PF00724"/>
    </source>
</evidence>
<dbReference type="GO" id="GO:0010181">
    <property type="term" value="F:FMN binding"/>
    <property type="evidence" value="ECO:0007669"/>
    <property type="project" value="InterPro"/>
</dbReference>
<dbReference type="PANTHER" id="PTHR43303:SF4">
    <property type="entry name" value="NADPH DEHYDROGENASE C23G7.10C-RELATED"/>
    <property type="match status" value="1"/>
</dbReference>
<dbReference type="GO" id="GO:0050661">
    <property type="term" value="F:NADP binding"/>
    <property type="evidence" value="ECO:0007669"/>
    <property type="project" value="InterPro"/>
</dbReference>
<evidence type="ECO:0000313" key="9">
    <source>
        <dbReference type="Proteomes" id="UP000008311"/>
    </source>
</evidence>
<protein>
    <submittedName>
        <fullName evidence="8">2,4-dienoyl-CoA reductase [NADPH], putative</fullName>
        <ecNumber evidence="8">1.6.99.1</ecNumber>
    </submittedName>
</protein>
<evidence type="ECO:0000313" key="8">
    <source>
        <dbReference type="EMBL" id="EEF24182.1"/>
    </source>
</evidence>
<dbReference type="InterPro" id="IPR001155">
    <property type="entry name" value="OxRdtase_FMN_N"/>
</dbReference>
<dbReference type="InParanoid" id="B9TIY2"/>
<reference evidence="9" key="1">
    <citation type="journal article" date="2010" name="Nat. Biotechnol.">
        <title>Draft genome sequence of the oilseed species Ricinus communis.</title>
        <authorList>
            <person name="Chan A.P."/>
            <person name="Crabtree J."/>
            <person name="Zhao Q."/>
            <person name="Lorenzi H."/>
            <person name="Orvis J."/>
            <person name="Puiu D."/>
            <person name="Melake-Berhan A."/>
            <person name="Jones K.M."/>
            <person name="Redman J."/>
            <person name="Chen G."/>
            <person name="Cahoon E.B."/>
            <person name="Gedil M."/>
            <person name="Stanke M."/>
            <person name="Haas B.J."/>
            <person name="Wortman J.R."/>
            <person name="Fraser-Liggett C.M."/>
            <person name="Ravel J."/>
            <person name="Rabinowicz P.D."/>
        </authorList>
    </citation>
    <scope>NUCLEOTIDE SEQUENCE [LARGE SCALE GENOMIC DNA]</scope>
    <source>
        <strain evidence="9">cv. Hale</strain>
    </source>
</reference>
<keyword evidence="4" id="KW-0288">FMN</keyword>
<evidence type="ECO:0000256" key="1">
    <source>
        <dbReference type="ARBA" id="ARBA00001917"/>
    </source>
</evidence>
<dbReference type="GO" id="GO:0003959">
    <property type="term" value="F:NADPH dehydrogenase activity"/>
    <property type="evidence" value="ECO:0007669"/>
    <property type="project" value="UniProtKB-EC"/>
</dbReference>
<dbReference type="eggNOG" id="KOG0134">
    <property type="taxonomic scope" value="Eukaryota"/>
</dbReference>
<keyword evidence="6 8" id="KW-0560">Oxidoreductase</keyword>
<comment type="similarity">
    <text evidence="2">Belongs to the NADH:flavin oxidoreductase/NADH oxidase family.</text>
</comment>
<dbReference type="Gene3D" id="3.20.20.70">
    <property type="entry name" value="Aldolase class I"/>
    <property type="match status" value="1"/>
</dbReference>
<feature type="non-terminal residue" evidence="8">
    <location>
        <position position="334"/>
    </location>
</feature>
<evidence type="ECO:0000256" key="5">
    <source>
        <dbReference type="ARBA" id="ARBA00022857"/>
    </source>
</evidence>
<keyword evidence="3" id="KW-0285">Flavoprotein</keyword>
<keyword evidence="5" id="KW-0521">NADP</keyword>
<evidence type="ECO:0000256" key="4">
    <source>
        <dbReference type="ARBA" id="ARBA00022643"/>
    </source>
</evidence>
<dbReference type="EMBL" id="EQ983156">
    <property type="protein sequence ID" value="EEF24182.1"/>
    <property type="molecule type" value="Genomic_DNA"/>
</dbReference>
<dbReference type="InterPro" id="IPR013785">
    <property type="entry name" value="Aldolase_TIM"/>
</dbReference>
<name>B9TIY2_RICCO</name>
<keyword evidence="9" id="KW-1185">Reference proteome</keyword>
<dbReference type="CDD" id="cd02932">
    <property type="entry name" value="OYE_YqiM_FMN"/>
    <property type="match status" value="1"/>
</dbReference>
<dbReference type="AlphaFoldDB" id="B9TIY2"/>
<dbReference type="Proteomes" id="UP000008311">
    <property type="component" value="Unassembled WGS sequence"/>
</dbReference>